<dbReference type="RefSeq" id="XP_019033761.1">
    <property type="nucleotide sequence ID" value="XM_019173954.1"/>
</dbReference>
<comment type="subcellular location">
    <subcellularLocation>
        <location evidence="1">Nucleus</location>
    </subcellularLocation>
</comment>
<protein>
    <recommendedName>
        <fullName evidence="5">WHIM1 domain-containing protein</fullName>
    </recommendedName>
</protein>
<feature type="domain" description="WHIM1" evidence="5">
    <location>
        <begin position="213"/>
        <end position="246"/>
    </location>
</feature>
<dbReference type="PANTHER" id="PTHR42107:SF1">
    <property type="entry name" value="WHIM1 DOMAIN-CONTAINING PROTEIN"/>
    <property type="match status" value="1"/>
</dbReference>
<keyword evidence="2" id="KW-0539">Nucleus</keyword>
<feature type="region of interest" description="Disordered" evidence="4">
    <location>
        <begin position="404"/>
        <end position="482"/>
    </location>
</feature>
<evidence type="ECO:0000259" key="5">
    <source>
        <dbReference type="Pfam" id="PF15612"/>
    </source>
</evidence>
<evidence type="ECO:0000313" key="7">
    <source>
        <dbReference type="Proteomes" id="UP000094819"/>
    </source>
</evidence>
<dbReference type="GO" id="GO:0005634">
    <property type="term" value="C:nucleus"/>
    <property type="evidence" value="ECO:0007669"/>
    <property type="project" value="UniProtKB-SubCell"/>
</dbReference>
<organism evidence="6 7">
    <name type="scientific">Cryptococcus wingfieldii CBS 7118</name>
    <dbReference type="NCBI Taxonomy" id="1295528"/>
    <lineage>
        <taxon>Eukaryota</taxon>
        <taxon>Fungi</taxon>
        <taxon>Dikarya</taxon>
        <taxon>Basidiomycota</taxon>
        <taxon>Agaricomycotina</taxon>
        <taxon>Tremellomycetes</taxon>
        <taxon>Tremellales</taxon>
        <taxon>Cryptococcaceae</taxon>
        <taxon>Cryptococcus</taxon>
    </lineage>
</organism>
<keyword evidence="3" id="KW-0175">Coiled coil</keyword>
<gene>
    <name evidence="6" type="ORF">L198_01793</name>
</gene>
<dbReference type="EMBL" id="AWGH01000004">
    <property type="protein sequence ID" value="ODO05106.1"/>
    <property type="molecule type" value="Genomic_DNA"/>
</dbReference>
<dbReference type="GeneID" id="30191006"/>
<feature type="compositionally biased region" description="Basic and acidic residues" evidence="4">
    <location>
        <begin position="44"/>
        <end position="64"/>
    </location>
</feature>
<proteinExistence type="predicted"/>
<feature type="region of interest" description="Disordered" evidence="4">
    <location>
        <begin position="1"/>
        <end position="70"/>
    </location>
</feature>
<sequence>MASATSQRATPRQRSTSTASIRAISPQKGSAAAQDQLWADMDPEDRKNAQAKKRHDDDVKRHLGADNIGPGEPQNDWQVAYIWSFILKFNLRYRIARLESIEDLERCLYEPVANRPDDIFEGILICFLSNLKPGSRNISAENIQSSISSYISEKLSETSEWTVWDRPWPLNEEQRASCCLTDDPYRAELGRLRYPGEPMGARVERNPIKRVEAKGGGLFEMDWRDRVALMRQLVDWQLTHSANIRDTVNTASSSSTTKPKKGSKKPVEEVGAINVEPLGLNRDKQRVWSLDDSWRLYRSGNPFKRPCPMESVSDTKQDYLAYVESIVAYGAQEQSQAAYEKAQEDGSKGKKKADKGNAGYKKWVKGVQDEKKLGQALEGRVENIEKEEGRVQRAKRKVAQVVQLQQAAEMRATRTRRPNRKVDYSYGDSEEEPIPISPPRKSTRPSRSGRGAPSDEPYLALDSRGRPSIPGMEFGLRGNKRNGLDAVSEIVDVEGAEELNGEKKPGMKGYAWVGNPDASSPAANGTANGESTEASTPAPGAGEETPRADQSRGTLPAEEIIKVDPEDGENGGGMEESTEGAMEIDEE</sequence>
<dbReference type="InterPro" id="IPR028942">
    <property type="entry name" value="WHIM1_dom"/>
</dbReference>
<evidence type="ECO:0000256" key="2">
    <source>
        <dbReference type="ARBA" id="ARBA00023242"/>
    </source>
</evidence>
<feature type="compositionally biased region" description="Polar residues" evidence="4">
    <location>
        <begin position="1"/>
        <end position="20"/>
    </location>
</feature>
<reference evidence="6 7" key="1">
    <citation type="submission" date="2016-06" db="EMBL/GenBank/DDBJ databases">
        <title>Evolution of pathogenesis and genome organization in the Tremellales.</title>
        <authorList>
            <person name="Cuomo C."/>
            <person name="Litvintseva A."/>
            <person name="Heitman J."/>
            <person name="Chen Y."/>
            <person name="Sun S."/>
            <person name="Springer D."/>
            <person name="Dromer F."/>
            <person name="Young S."/>
            <person name="Zeng Q."/>
            <person name="Chapman S."/>
            <person name="Gujja S."/>
            <person name="Saif S."/>
            <person name="Birren B."/>
        </authorList>
    </citation>
    <scope>NUCLEOTIDE SEQUENCE [LARGE SCALE GENOMIC DNA]</scope>
    <source>
        <strain evidence="6 7">CBS 7118</strain>
    </source>
</reference>
<dbReference type="OrthoDB" id="205403at2759"/>
<name>A0A1E3JWI8_9TREE</name>
<feature type="compositionally biased region" description="Polar residues" evidence="4">
    <location>
        <begin position="517"/>
        <end position="535"/>
    </location>
</feature>
<keyword evidence="7" id="KW-1185">Reference proteome</keyword>
<feature type="region of interest" description="Disordered" evidence="4">
    <location>
        <begin position="497"/>
        <end position="587"/>
    </location>
</feature>
<accession>A0A1E3JWI8</accession>
<dbReference type="PANTHER" id="PTHR42107">
    <property type="entry name" value="YALI0D24453P"/>
    <property type="match status" value="1"/>
</dbReference>
<dbReference type="AlphaFoldDB" id="A0A1E3JWI8"/>
<evidence type="ECO:0000256" key="4">
    <source>
        <dbReference type="SAM" id="MobiDB-lite"/>
    </source>
</evidence>
<dbReference type="Proteomes" id="UP000094819">
    <property type="component" value="Unassembled WGS sequence"/>
</dbReference>
<evidence type="ECO:0000256" key="3">
    <source>
        <dbReference type="SAM" id="Coils"/>
    </source>
</evidence>
<evidence type="ECO:0000313" key="6">
    <source>
        <dbReference type="EMBL" id="ODO05106.1"/>
    </source>
</evidence>
<comment type="caution">
    <text evidence="6">The sequence shown here is derived from an EMBL/GenBank/DDBJ whole genome shotgun (WGS) entry which is preliminary data.</text>
</comment>
<evidence type="ECO:0000256" key="1">
    <source>
        <dbReference type="ARBA" id="ARBA00004123"/>
    </source>
</evidence>
<feature type="coiled-coil region" evidence="3">
    <location>
        <begin position="367"/>
        <end position="404"/>
    </location>
</feature>
<dbReference type="Pfam" id="PF15612">
    <property type="entry name" value="WHIM1"/>
    <property type="match status" value="1"/>
</dbReference>
<feature type="compositionally biased region" description="Acidic residues" evidence="4">
    <location>
        <begin position="576"/>
        <end position="587"/>
    </location>
</feature>